<protein>
    <recommendedName>
        <fullName evidence="2">Ketoreductase domain-containing protein</fullName>
    </recommendedName>
</protein>
<dbReference type="Pfam" id="PF13561">
    <property type="entry name" value="adh_short_C2"/>
    <property type="match status" value="1"/>
</dbReference>
<dbReference type="NCBIfam" id="NF005559">
    <property type="entry name" value="PRK07231.1"/>
    <property type="match status" value="1"/>
</dbReference>
<dbReference type="SMART" id="SM00822">
    <property type="entry name" value="PKS_KR"/>
    <property type="match status" value="1"/>
</dbReference>
<gene>
    <name evidence="3" type="ORF">A2975_04965</name>
</gene>
<evidence type="ECO:0000256" key="1">
    <source>
        <dbReference type="ARBA" id="ARBA00006484"/>
    </source>
</evidence>
<reference evidence="3 4" key="1">
    <citation type="journal article" date="2016" name="Nat. Commun.">
        <title>Thousands of microbial genomes shed light on interconnected biogeochemical processes in an aquifer system.</title>
        <authorList>
            <person name="Anantharaman K."/>
            <person name="Brown C.T."/>
            <person name="Hug L.A."/>
            <person name="Sharon I."/>
            <person name="Castelle C.J."/>
            <person name="Probst A.J."/>
            <person name="Thomas B.C."/>
            <person name="Singh A."/>
            <person name="Wilkins M.J."/>
            <person name="Karaoz U."/>
            <person name="Brodie E.L."/>
            <person name="Williams K.H."/>
            <person name="Hubbard S.S."/>
            <person name="Banfield J.F."/>
        </authorList>
    </citation>
    <scope>NUCLEOTIDE SEQUENCE [LARGE SCALE GENOMIC DNA]</scope>
</reference>
<name>A0A1F8C0P6_9BACT</name>
<feature type="domain" description="Ketoreductase" evidence="2">
    <location>
        <begin position="6"/>
        <end position="187"/>
    </location>
</feature>
<comment type="similarity">
    <text evidence="1">Belongs to the short-chain dehydrogenases/reductases (SDR) family.</text>
</comment>
<dbReference type="InterPro" id="IPR036291">
    <property type="entry name" value="NAD(P)-bd_dom_sf"/>
</dbReference>
<dbReference type="GO" id="GO:0016616">
    <property type="term" value="F:oxidoreductase activity, acting on the CH-OH group of donors, NAD or NADP as acceptor"/>
    <property type="evidence" value="ECO:0007669"/>
    <property type="project" value="TreeGrafter"/>
</dbReference>
<dbReference type="PANTHER" id="PTHR42760:SF132">
    <property type="entry name" value="SHORT-CHAIN DEHYDROGENASE_REDUCTASE FAMILY PROTEIN"/>
    <property type="match status" value="1"/>
</dbReference>
<dbReference type="PANTHER" id="PTHR42760">
    <property type="entry name" value="SHORT-CHAIN DEHYDROGENASES/REDUCTASES FAMILY MEMBER"/>
    <property type="match status" value="1"/>
</dbReference>
<dbReference type="InterPro" id="IPR057326">
    <property type="entry name" value="KR_dom"/>
</dbReference>
<dbReference type="SUPFAM" id="SSF51735">
    <property type="entry name" value="NAD(P)-binding Rossmann-fold domains"/>
    <property type="match status" value="1"/>
</dbReference>
<dbReference type="PRINTS" id="PR00080">
    <property type="entry name" value="SDRFAMILY"/>
</dbReference>
<dbReference type="InterPro" id="IPR002347">
    <property type="entry name" value="SDR_fam"/>
</dbReference>
<dbReference type="EMBL" id="MGHL01000007">
    <property type="protein sequence ID" value="OGM69931.1"/>
    <property type="molecule type" value="Genomic_DNA"/>
</dbReference>
<evidence type="ECO:0000313" key="3">
    <source>
        <dbReference type="EMBL" id="OGM69931.1"/>
    </source>
</evidence>
<dbReference type="FunFam" id="3.40.50.720:FF:000084">
    <property type="entry name" value="Short-chain dehydrogenase reductase"/>
    <property type="match status" value="1"/>
</dbReference>
<dbReference type="PRINTS" id="PR00081">
    <property type="entry name" value="GDHRDH"/>
</dbReference>
<evidence type="ECO:0000259" key="2">
    <source>
        <dbReference type="SMART" id="SM00822"/>
    </source>
</evidence>
<evidence type="ECO:0000313" key="4">
    <source>
        <dbReference type="Proteomes" id="UP000178429"/>
    </source>
</evidence>
<dbReference type="Gene3D" id="3.40.50.720">
    <property type="entry name" value="NAD(P)-binding Rossmann-like Domain"/>
    <property type="match status" value="1"/>
</dbReference>
<sequence>MRFKDKVVVVTGSSRGMGREIAIAFGREGAKVVVNYRSNLEEARGVENQVKIAGGEAVSIQADVSHPEEVKKLFEETVKTFGRVDILVNNAGIERPKPFLQVTFEDMEEVFQTNFLGLFVACQEAVKIMQKTGGGKIINTASVRGLDYMGRVGNMDYSASKAAVINFTRTLAKAVAPAICVNAIAPGPTETDMAKTWTAEERAQKERKSRLGRLMQPAEIAQAVLYLASQDGITGEIMVIDGGYSLGSD</sequence>
<comment type="caution">
    <text evidence="3">The sequence shown here is derived from an EMBL/GenBank/DDBJ whole genome shotgun (WGS) entry which is preliminary data.</text>
</comment>
<proteinExistence type="inferred from homology"/>
<dbReference type="Proteomes" id="UP000178429">
    <property type="component" value="Unassembled WGS sequence"/>
</dbReference>
<organism evidence="3 4">
    <name type="scientific">Candidatus Woesebacteria bacterium RIFCSPLOWO2_01_FULL_44_14</name>
    <dbReference type="NCBI Taxonomy" id="1802525"/>
    <lineage>
        <taxon>Bacteria</taxon>
        <taxon>Candidatus Woeseibacteriota</taxon>
    </lineage>
</organism>
<dbReference type="STRING" id="1802525.A2975_04965"/>
<accession>A0A1F8C0P6</accession>
<dbReference type="CDD" id="cd05233">
    <property type="entry name" value="SDR_c"/>
    <property type="match status" value="1"/>
</dbReference>
<dbReference type="AlphaFoldDB" id="A0A1F8C0P6"/>